<evidence type="ECO:0000313" key="9">
    <source>
        <dbReference type="EMBL" id="PMD16821.1"/>
    </source>
</evidence>
<protein>
    <submittedName>
        <fullName evidence="9">Glycosyltransferase family 2 protein</fullName>
    </submittedName>
</protein>
<evidence type="ECO:0000256" key="1">
    <source>
        <dbReference type="ARBA" id="ARBA00004141"/>
    </source>
</evidence>
<name>A0A2J6PS41_9HELO</name>
<sequence length="660" mass="75424">MGNRRLSEASLASYEVDHRMSGSDMEMNDYKRAGTIVRLHDRDDAEQWKGVKRYFYLFAPFLILMDVVLYLLYLGFRLYCNIDVQRTTHISAGAAWIFFGVEFLITIPYLMNNGWAMFALKTRNRPRLRLMGSHDLPTVDVFVTCCKEDNDVIMDTARAACDQDYPQDRFRVIILDDGKSQELEQMADEASHMWPNLIYMSREKIPGKPHHFKAGNLNFGLEQITLLPGGSAEFVGALDADMIPEPHWLRACLPHLLTDRKVAMACPPQLFYNTPRSDPIGQSLDFFVHVTEPIKDTLNAAWCTGSGYICRRTALDDIGGIPIGGIAEDVATSNLFIGKGWTTAYVHEPLQFGTVPEDFSSHLKQRSRWAVGTVENAINMNFYLFGDKIKHMTALARLSSFLIGVLSFYPILFTISLFSIPVILILGRPLVIFTSENQFRWLIRSAFATVISRRVMEFFLYIPAGYHTGQRYARYQIWMAPYLCVFLVRAYILPKWLGGSTGTFSPTGSLGSALNERDGELRKGLFRRMFGILFQCQAVFHLLFVWFVITGATIVTYKCFIIERDTYHILQCMITHAWWPPVTWIFLASSMWTPISYSISPPTVPDREELLNRDDKTGIAHPREVSKKTAFGAQAFFFEFEYTLTTLYTALCFAATFFFF</sequence>
<evidence type="ECO:0000256" key="5">
    <source>
        <dbReference type="ARBA" id="ARBA00022989"/>
    </source>
</evidence>
<dbReference type="InterPro" id="IPR001173">
    <property type="entry name" value="Glyco_trans_2-like"/>
</dbReference>
<keyword evidence="3 9" id="KW-0808">Transferase</keyword>
<evidence type="ECO:0000259" key="8">
    <source>
        <dbReference type="Pfam" id="PF13632"/>
    </source>
</evidence>
<evidence type="ECO:0000256" key="3">
    <source>
        <dbReference type="ARBA" id="ARBA00022679"/>
    </source>
</evidence>
<evidence type="ECO:0000256" key="4">
    <source>
        <dbReference type="ARBA" id="ARBA00022692"/>
    </source>
</evidence>
<comment type="subcellular location">
    <subcellularLocation>
        <location evidence="1">Membrane</location>
        <topology evidence="1">Multi-pass membrane protein</topology>
    </subcellularLocation>
</comment>
<feature type="domain" description="Glycosyltransferase 2-like" evidence="8">
    <location>
        <begin position="238"/>
        <end position="420"/>
    </location>
</feature>
<keyword evidence="5 7" id="KW-1133">Transmembrane helix</keyword>
<dbReference type="GO" id="GO:0016757">
    <property type="term" value="F:glycosyltransferase activity"/>
    <property type="evidence" value="ECO:0007669"/>
    <property type="project" value="UniProtKB-KW"/>
</dbReference>
<keyword evidence="6 7" id="KW-0472">Membrane</keyword>
<dbReference type="STRING" id="1745343.A0A2J6PS41"/>
<feature type="transmembrane region" description="Helical" evidence="7">
    <location>
        <begin position="532"/>
        <end position="557"/>
    </location>
</feature>
<proteinExistence type="predicted"/>
<dbReference type="InterPro" id="IPR050321">
    <property type="entry name" value="Glycosyltr_2/OpgH_subfam"/>
</dbReference>
<dbReference type="EMBL" id="KZ613503">
    <property type="protein sequence ID" value="PMD16821.1"/>
    <property type="molecule type" value="Genomic_DNA"/>
</dbReference>
<dbReference type="SUPFAM" id="SSF53448">
    <property type="entry name" value="Nucleotide-diphospho-sugar transferases"/>
    <property type="match status" value="1"/>
</dbReference>
<dbReference type="OrthoDB" id="72851at2759"/>
<feature type="transmembrane region" description="Helical" evidence="7">
    <location>
        <begin position="578"/>
        <end position="599"/>
    </location>
</feature>
<feature type="transmembrane region" description="Helical" evidence="7">
    <location>
        <begin position="642"/>
        <end position="659"/>
    </location>
</feature>
<evidence type="ECO:0000256" key="7">
    <source>
        <dbReference type="SAM" id="Phobius"/>
    </source>
</evidence>
<feature type="transmembrane region" description="Helical" evidence="7">
    <location>
        <begin position="398"/>
        <end position="426"/>
    </location>
</feature>
<dbReference type="Pfam" id="PF13632">
    <property type="entry name" value="Glyco_trans_2_3"/>
    <property type="match status" value="1"/>
</dbReference>
<reference evidence="9 10" key="1">
    <citation type="submission" date="2016-05" db="EMBL/GenBank/DDBJ databases">
        <title>A degradative enzymes factory behind the ericoid mycorrhizal symbiosis.</title>
        <authorList>
            <consortium name="DOE Joint Genome Institute"/>
            <person name="Martino E."/>
            <person name="Morin E."/>
            <person name="Grelet G."/>
            <person name="Kuo A."/>
            <person name="Kohler A."/>
            <person name="Daghino S."/>
            <person name="Barry K."/>
            <person name="Choi C."/>
            <person name="Cichocki N."/>
            <person name="Clum A."/>
            <person name="Copeland A."/>
            <person name="Hainaut M."/>
            <person name="Haridas S."/>
            <person name="Labutti K."/>
            <person name="Lindquist E."/>
            <person name="Lipzen A."/>
            <person name="Khouja H.-R."/>
            <person name="Murat C."/>
            <person name="Ohm R."/>
            <person name="Olson A."/>
            <person name="Spatafora J."/>
            <person name="Veneault-Fourrey C."/>
            <person name="Henrissat B."/>
            <person name="Grigoriev I."/>
            <person name="Martin F."/>
            <person name="Perotto S."/>
        </authorList>
    </citation>
    <scope>NUCLEOTIDE SEQUENCE [LARGE SCALE GENOMIC DNA]</scope>
    <source>
        <strain evidence="9 10">UAMH 7357</strain>
    </source>
</reference>
<dbReference type="Proteomes" id="UP000235672">
    <property type="component" value="Unassembled WGS sequence"/>
</dbReference>
<dbReference type="PANTHER" id="PTHR43867:SF2">
    <property type="entry name" value="CELLULOSE SYNTHASE CATALYTIC SUBUNIT A [UDP-FORMING]"/>
    <property type="match status" value="1"/>
</dbReference>
<keyword evidence="2" id="KW-0328">Glycosyltransferase</keyword>
<dbReference type="GO" id="GO:0016020">
    <property type="term" value="C:membrane"/>
    <property type="evidence" value="ECO:0007669"/>
    <property type="project" value="UniProtKB-SubCell"/>
</dbReference>
<organism evidence="9 10">
    <name type="scientific">Hyaloscypha hepaticicola</name>
    <dbReference type="NCBI Taxonomy" id="2082293"/>
    <lineage>
        <taxon>Eukaryota</taxon>
        <taxon>Fungi</taxon>
        <taxon>Dikarya</taxon>
        <taxon>Ascomycota</taxon>
        <taxon>Pezizomycotina</taxon>
        <taxon>Leotiomycetes</taxon>
        <taxon>Helotiales</taxon>
        <taxon>Hyaloscyphaceae</taxon>
        <taxon>Hyaloscypha</taxon>
    </lineage>
</organism>
<keyword evidence="10" id="KW-1185">Reference proteome</keyword>
<dbReference type="PANTHER" id="PTHR43867">
    <property type="entry name" value="CELLULOSE SYNTHASE CATALYTIC SUBUNIT A [UDP-FORMING]"/>
    <property type="match status" value="1"/>
</dbReference>
<evidence type="ECO:0000256" key="2">
    <source>
        <dbReference type="ARBA" id="ARBA00022676"/>
    </source>
</evidence>
<feature type="transmembrane region" description="Helical" evidence="7">
    <location>
        <begin position="54"/>
        <end position="76"/>
    </location>
</feature>
<keyword evidence="4 7" id="KW-0812">Transmembrane</keyword>
<evidence type="ECO:0000256" key="6">
    <source>
        <dbReference type="ARBA" id="ARBA00023136"/>
    </source>
</evidence>
<evidence type="ECO:0000313" key="10">
    <source>
        <dbReference type="Proteomes" id="UP000235672"/>
    </source>
</evidence>
<dbReference type="AlphaFoldDB" id="A0A2J6PS41"/>
<feature type="transmembrane region" description="Helical" evidence="7">
    <location>
        <begin position="96"/>
        <end position="120"/>
    </location>
</feature>
<gene>
    <name evidence="9" type="ORF">NA56DRAFT_681422</name>
</gene>
<dbReference type="CDD" id="cd06421">
    <property type="entry name" value="CESA_CelA_like"/>
    <property type="match status" value="1"/>
</dbReference>
<dbReference type="Gene3D" id="3.90.550.10">
    <property type="entry name" value="Spore Coat Polysaccharide Biosynthesis Protein SpsA, Chain A"/>
    <property type="match status" value="1"/>
</dbReference>
<dbReference type="InterPro" id="IPR029044">
    <property type="entry name" value="Nucleotide-diphossugar_trans"/>
</dbReference>
<accession>A0A2J6PS41</accession>